<dbReference type="InterPro" id="IPR029039">
    <property type="entry name" value="Flavoprotein-like_sf"/>
</dbReference>
<accession>A0A2W7PYJ2</accession>
<dbReference type="RefSeq" id="WP_071468279.1">
    <property type="nucleotide sequence ID" value="NZ_MEHT01000004.1"/>
</dbReference>
<comment type="caution">
    <text evidence="2">The sequence shown here is derived from an EMBL/GenBank/DDBJ whole genome shotgun (WGS) entry which is preliminary data.</text>
</comment>
<dbReference type="Gene3D" id="3.40.50.360">
    <property type="match status" value="1"/>
</dbReference>
<feature type="domain" description="NADPH-dependent FMN reductase-like" evidence="1">
    <location>
        <begin position="34"/>
        <end position="114"/>
    </location>
</feature>
<dbReference type="PANTHER" id="PTHR35004">
    <property type="entry name" value="TRANSPOSASE RV3428C-RELATED"/>
    <property type="match status" value="1"/>
</dbReference>
<dbReference type="GO" id="GO:0016491">
    <property type="term" value="F:oxidoreductase activity"/>
    <property type="evidence" value="ECO:0007669"/>
    <property type="project" value="InterPro"/>
</dbReference>
<evidence type="ECO:0000259" key="1">
    <source>
        <dbReference type="Pfam" id="PF03358"/>
    </source>
</evidence>
<evidence type="ECO:0000313" key="3">
    <source>
        <dbReference type="Proteomes" id="UP000249364"/>
    </source>
</evidence>
<dbReference type="STRING" id="121821.GCA_001870675_01463"/>
<dbReference type="EMBL" id="QKZQ01000016">
    <property type="protein sequence ID" value="PZX38920.1"/>
    <property type="molecule type" value="Genomic_DNA"/>
</dbReference>
<protein>
    <submittedName>
        <fullName evidence="2">NADPH-dependent FMN reductase</fullName>
    </submittedName>
</protein>
<proteinExistence type="predicted"/>
<dbReference type="PANTHER" id="PTHR35004:SF8">
    <property type="entry name" value="TRANSPOSASE RV3428C-RELATED"/>
    <property type="match status" value="1"/>
</dbReference>
<keyword evidence="3" id="KW-1185">Reference proteome</keyword>
<dbReference type="Proteomes" id="UP000249364">
    <property type="component" value="Unassembled WGS sequence"/>
</dbReference>
<sequence length="173" mass="19349">MHTDPHDTPQITEKYFAPIDRDRLLRPEISAHAPRILILYGSLRERSFSRLAAEEAGRILLRLGAEVRISGRSSFFGGALTLVVSDTLKSAVVCACFHEPAVNRSYTELAQHDGTAILPARPYKPKAKSRAEGGVLLVQRWIVAKLRNQAFFSLEELNAAIRETLLQLKAFRL</sequence>
<reference evidence="2 3" key="1">
    <citation type="submission" date="2018-06" db="EMBL/GenBank/DDBJ databases">
        <title>Genomic Encyclopedia of Archaeal and Bacterial Type Strains, Phase II (KMG-II): from individual species to whole genera.</title>
        <authorList>
            <person name="Goeker M."/>
        </authorList>
    </citation>
    <scope>NUCLEOTIDE SEQUENCE [LARGE SCALE GENOMIC DNA]</scope>
    <source>
        <strain evidence="2 3">DSM 13087</strain>
    </source>
</reference>
<dbReference type="InterPro" id="IPR005025">
    <property type="entry name" value="FMN_Rdtase-like_dom"/>
</dbReference>
<gene>
    <name evidence="2" type="ORF">LY56_02927</name>
</gene>
<organism evidence="2 3">
    <name type="scientific">Roseinatronobacter thiooxidans</name>
    <dbReference type="NCBI Taxonomy" id="121821"/>
    <lineage>
        <taxon>Bacteria</taxon>
        <taxon>Pseudomonadati</taxon>
        <taxon>Pseudomonadota</taxon>
        <taxon>Alphaproteobacteria</taxon>
        <taxon>Rhodobacterales</taxon>
        <taxon>Paracoccaceae</taxon>
        <taxon>Roseinatronobacter</taxon>
    </lineage>
</organism>
<dbReference type="Pfam" id="PF03358">
    <property type="entry name" value="FMN_red"/>
    <property type="match status" value="1"/>
</dbReference>
<dbReference type="SUPFAM" id="SSF52218">
    <property type="entry name" value="Flavoproteins"/>
    <property type="match status" value="1"/>
</dbReference>
<dbReference type="AlphaFoldDB" id="A0A2W7PYJ2"/>
<evidence type="ECO:0000313" key="2">
    <source>
        <dbReference type="EMBL" id="PZX38920.1"/>
    </source>
</evidence>
<name>A0A2W7PYJ2_9RHOB</name>